<evidence type="ECO:0000256" key="1">
    <source>
        <dbReference type="ARBA" id="ARBA00004613"/>
    </source>
</evidence>
<dbReference type="PRINTS" id="PR00007">
    <property type="entry name" value="COMPLEMNTC1Q"/>
</dbReference>
<reference evidence="6" key="1">
    <citation type="journal article" date="2012" name="Nature">
        <title>The oyster genome reveals stress adaptation and complexity of shell formation.</title>
        <authorList>
            <person name="Zhang G."/>
            <person name="Fang X."/>
            <person name="Guo X."/>
            <person name="Li L."/>
            <person name="Luo R."/>
            <person name="Xu F."/>
            <person name="Yang P."/>
            <person name="Zhang L."/>
            <person name="Wang X."/>
            <person name="Qi H."/>
            <person name="Xiong Z."/>
            <person name="Que H."/>
            <person name="Xie Y."/>
            <person name="Holland P.W."/>
            <person name="Paps J."/>
            <person name="Zhu Y."/>
            <person name="Wu F."/>
            <person name="Chen Y."/>
            <person name="Wang J."/>
            <person name="Peng C."/>
            <person name="Meng J."/>
            <person name="Yang L."/>
            <person name="Liu J."/>
            <person name="Wen B."/>
            <person name="Zhang N."/>
            <person name="Huang Z."/>
            <person name="Zhu Q."/>
            <person name="Feng Y."/>
            <person name="Mount A."/>
            <person name="Hedgecock D."/>
            <person name="Xu Z."/>
            <person name="Liu Y."/>
            <person name="Domazet-Loso T."/>
            <person name="Du Y."/>
            <person name="Sun X."/>
            <person name="Zhang S."/>
            <person name="Liu B."/>
            <person name="Cheng P."/>
            <person name="Jiang X."/>
            <person name="Li J."/>
            <person name="Fan D."/>
            <person name="Wang W."/>
            <person name="Fu W."/>
            <person name="Wang T."/>
            <person name="Wang B."/>
            <person name="Zhang J."/>
            <person name="Peng Z."/>
            <person name="Li Y."/>
            <person name="Li N."/>
            <person name="Wang J."/>
            <person name="Chen M."/>
            <person name="He Y."/>
            <person name="Tan F."/>
            <person name="Song X."/>
            <person name="Zheng Q."/>
            <person name="Huang R."/>
            <person name="Yang H."/>
            <person name="Du X."/>
            <person name="Chen L."/>
            <person name="Yang M."/>
            <person name="Gaffney P.M."/>
            <person name="Wang S."/>
            <person name="Luo L."/>
            <person name="She Z."/>
            <person name="Ming Y."/>
            <person name="Huang W."/>
            <person name="Zhang S."/>
            <person name="Huang B."/>
            <person name="Zhang Y."/>
            <person name="Qu T."/>
            <person name="Ni P."/>
            <person name="Miao G."/>
            <person name="Wang J."/>
            <person name="Wang Q."/>
            <person name="Steinberg C.E."/>
            <person name="Wang H."/>
            <person name="Li N."/>
            <person name="Qian L."/>
            <person name="Zhang G."/>
            <person name="Li Y."/>
            <person name="Yang H."/>
            <person name="Liu X."/>
            <person name="Wang J."/>
            <person name="Yin Y."/>
            <person name="Wang J."/>
        </authorList>
    </citation>
    <scope>NUCLEOTIDE SEQUENCE [LARGE SCALE GENOMIC DNA]</scope>
    <source>
        <strain evidence="6">05x7-T-G4-1.051#20</strain>
    </source>
</reference>
<dbReference type="PANTHER" id="PTHR22923:SF116">
    <property type="entry name" value="C1Q DOMAIN-CONTAINING PROTEIN"/>
    <property type="match status" value="1"/>
</dbReference>
<feature type="compositionally biased region" description="Basic and acidic residues" evidence="4">
    <location>
        <begin position="104"/>
        <end position="114"/>
    </location>
</feature>
<dbReference type="SUPFAM" id="SSF49842">
    <property type="entry name" value="TNF-like"/>
    <property type="match status" value="1"/>
</dbReference>
<dbReference type="Pfam" id="PF00386">
    <property type="entry name" value="C1q"/>
    <property type="match status" value="1"/>
</dbReference>
<keyword evidence="2" id="KW-0964">Secreted</keyword>
<dbReference type="InParanoid" id="K1PRH2"/>
<organism evidence="6">
    <name type="scientific">Magallana gigas</name>
    <name type="common">Pacific oyster</name>
    <name type="synonym">Crassostrea gigas</name>
    <dbReference type="NCBI Taxonomy" id="29159"/>
    <lineage>
        <taxon>Eukaryota</taxon>
        <taxon>Metazoa</taxon>
        <taxon>Spiralia</taxon>
        <taxon>Lophotrochozoa</taxon>
        <taxon>Mollusca</taxon>
        <taxon>Bivalvia</taxon>
        <taxon>Autobranchia</taxon>
        <taxon>Pteriomorphia</taxon>
        <taxon>Ostreida</taxon>
        <taxon>Ostreoidea</taxon>
        <taxon>Ostreidae</taxon>
        <taxon>Magallana</taxon>
    </lineage>
</organism>
<evidence type="ECO:0000313" key="6">
    <source>
        <dbReference type="EMBL" id="EKC19005.1"/>
    </source>
</evidence>
<feature type="signal peptide" evidence="5">
    <location>
        <begin position="1"/>
        <end position="23"/>
    </location>
</feature>
<feature type="region of interest" description="Disordered" evidence="4">
    <location>
        <begin position="75"/>
        <end position="114"/>
    </location>
</feature>
<dbReference type="AlphaFoldDB" id="K1PRH2"/>
<dbReference type="EMBL" id="JH817284">
    <property type="protein sequence ID" value="EKC19005.1"/>
    <property type="molecule type" value="Genomic_DNA"/>
</dbReference>
<evidence type="ECO:0000256" key="3">
    <source>
        <dbReference type="ARBA" id="ARBA00022729"/>
    </source>
</evidence>
<feature type="compositionally biased region" description="Polar residues" evidence="4">
    <location>
        <begin position="76"/>
        <end position="93"/>
    </location>
</feature>
<name>K1PRH2_MAGGI</name>
<dbReference type="InterPro" id="IPR001073">
    <property type="entry name" value="C1q_dom"/>
</dbReference>
<dbReference type="InterPro" id="IPR050822">
    <property type="entry name" value="Cerebellin_Synaptic_Org"/>
</dbReference>
<accession>K1PRH2</accession>
<dbReference type="PROSITE" id="PS50871">
    <property type="entry name" value="C1Q"/>
    <property type="match status" value="1"/>
</dbReference>
<evidence type="ECO:0000256" key="4">
    <source>
        <dbReference type="SAM" id="MobiDB-lite"/>
    </source>
</evidence>
<sequence>METQLSVALVFVLCGIGIKTAATDCISRKEFDDFKANVLNHIQELTLKNDKQAKEIEYQKKAILDLKRMLVKYDETSNNSNQKDTAVTSNQSLPGEPSMLFTKDSLKPPRKREVMQPRQLTANPTGVIAFYAYLTNAEINPGAHHIIVYDHVITNSGNGYSKHTGSFTAPKAGMYVFSWTTFVDPHSYFPIELIHNSVRAGIVFVQGDTTFNGVTGLAVIQLQQGDVVMWNCFVSKMAKVLNIDIEAEDPLENERKSFISSRLKGDKSDKKKSLVKMPIEGTLIDMIKTVEKEATSGHLKNRSVRGRDDKAFMVKKDDFDAFCNPPKLDDNIEEGLVAGQKGNFWEIKSFSLAFS</sequence>
<evidence type="ECO:0000256" key="2">
    <source>
        <dbReference type="ARBA" id="ARBA00022525"/>
    </source>
</evidence>
<proteinExistence type="predicted"/>
<keyword evidence="3 5" id="KW-0732">Signal</keyword>
<dbReference type="PANTHER" id="PTHR22923">
    <property type="entry name" value="CEREBELLIN-RELATED"/>
    <property type="match status" value="1"/>
</dbReference>
<dbReference type="SMART" id="SM00110">
    <property type="entry name" value="C1Q"/>
    <property type="match status" value="1"/>
</dbReference>
<dbReference type="GO" id="GO:0005576">
    <property type="term" value="C:extracellular region"/>
    <property type="evidence" value="ECO:0007669"/>
    <property type="project" value="UniProtKB-SubCell"/>
</dbReference>
<protein>
    <submittedName>
        <fullName evidence="6">Uncharacterized protein</fullName>
    </submittedName>
</protein>
<dbReference type="HOGENOM" id="CLU_781319_0_0_1"/>
<feature type="chain" id="PRO_5043534060" evidence="5">
    <location>
        <begin position="24"/>
        <end position="355"/>
    </location>
</feature>
<dbReference type="Gene3D" id="2.60.120.40">
    <property type="match status" value="1"/>
</dbReference>
<comment type="subcellular location">
    <subcellularLocation>
        <location evidence="1">Secreted</location>
    </subcellularLocation>
</comment>
<gene>
    <name evidence="6" type="ORF">CGI_10009984</name>
</gene>
<dbReference type="InterPro" id="IPR008983">
    <property type="entry name" value="Tumour_necrosis_fac-like_dom"/>
</dbReference>
<evidence type="ECO:0000256" key="5">
    <source>
        <dbReference type="SAM" id="SignalP"/>
    </source>
</evidence>